<evidence type="ECO:0000313" key="2">
    <source>
        <dbReference type="Proteomes" id="UP000194236"/>
    </source>
</evidence>
<dbReference type="Proteomes" id="UP000194236">
    <property type="component" value="Unassembled WGS sequence"/>
</dbReference>
<organism evidence="1 2">
    <name type="scientific">Euroglyphus maynei</name>
    <name type="common">Mayne's house dust mite</name>
    <dbReference type="NCBI Taxonomy" id="6958"/>
    <lineage>
        <taxon>Eukaryota</taxon>
        <taxon>Metazoa</taxon>
        <taxon>Ecdysozoa</taxon>
        <taxon>Arthropoda</taxon>
        <taxon>Chelicerata</taxon>
        <taxon>Arachnida</taxon>
        <taxon>Acari</taxon>
        <taxon>Acariformes</taxon>
        <taxon>Sarcoptiformes</taxon>
        <taxon>Astigmata</taxon>
        <taxon>Psoroptidia</taxon>
        <taxon>Analgoidea</taxon>
        <taxon>Pyroglyphidae</taxon>
        <taxon>Pyroglyphinae</taxon>
        <taxon>Euroglyphus</taxon>
    </lineage>
</organism>
<name>A0A1Y3AR12_EURMA</name>
<dbReference type="OrthoDB" id="26838at2759"/>
<evidence type="ECO:0000313" key="1">
    <source>
        <dbReference type="EMBL" id="OTF70073.1"/>
    </source>
</evidence>
<dbReference type="EMBL" id="MUJZ01067413">
    <property type="protein sequence ID" value="OTF70073.1"/>
    <property type="molecule type" value="Genomic_DNA"/>
</dbReference>
<feature type="non-terminal residue" evidence="1">
    <location>
        <position position="129"/>
    </location>
</feature>
<proteinExistence type="predicted"/>
<comment type="caution">
    <text evidence="1">The sequence shown here is derived from an EMBL/GenBank/DDBJ whole genome shotgun (WGS) entry which is preliminary data.</text>
</comment>
<dbReference type="AlphaFoldDB" id="A0A1Y3AR12"/>
<sequence length="129" mass="15439">MIQFAVTEVYALYPTVYENISGQIRIEYEPLFKQLVYESVFAHINADEIKQLKRQRKFELELTDLKLKLFNNDKKKIVLSNREIRLLRYIDMTEEIRNKIEGPMNVAKKLKRFENRKQNGINGDENNKD</sequence>
<reference evidence="1 2" key="1">
    <citation type="submission" date="2017-03" db="EMBL/GenBank/DDBJ databases">
        <title>Genome Survey of Euroglyphus maynei.</title>
        <authorList>
            <person name="Arlian L.G."/>
            <person name="Morgan M.S."/>
            <person name="Rider S.D."/>
        </authorList>
    </citation>
    <scope>NUCLEOTIDE SEQUENCE [LARGE SCALE GENOMIC DNA]</scope>
    <source>
        <strain evidence="1">Arlian Lab</strain>
        <tissue evidence="1">Whole body</tissue>
    </source>
</reference>
<gene>
    <name evidence="1" type="ORF">BLA29_013305</name>
</gene>
<protein>
    <submittedName>
        <fullName evidence="1">Uncharacterized protein</fullName>
    </submittedName>
</protein>
<keyword evidence="2" id="KW-1185">Reference proteome</keyword>
<accession>A0A1Y3AR12</accession>